<reference evidence="2" key="1">
    <citation type="submission" date="2020-09" db="EMBL/GenBank/DDBJ databases">
        <title>Genome-Enabled Discovery of Anthraquinone Biosynthesis in Senna tora.</title>
        <authorList>
            <person name="Kang S.-H."/>
            <person name="Pandey R.P."/>
            <person name="Lee C.-M."/>
            <person name="Sim J.-S."/>
            <person name="Jeong J.-T."/>
            <person name="Choi B.-S."/>
            <person name="Jung M."/>
            <person name="Ginzburg D."/>
            <person name="Zhao K."/>
            <person name="Won S.Y."/>
            <person name="Oh T.-J."/>
            <person name="Yu Y."/>
            <person name="Kim N.-H."/>
            <person name="Lee O.R."/>
            <person name="Lee T.-H."/>
            <person name="Bashyal P."/>
            <person name="Kim T.-S."/>
            <person name="Lee W.-H."/>
            <person name="Kawkins C."/>
            <person name="Kim C.-K."/>
            <person name="Kim J.S."/>
            <person name="Ahn B.O."/>
            <person name="Rhee S.Y."/>
            <person name="Sohng J.K."/>
        </authorList>
    </citation>
    <scope>NUCLEOTIDE SEQUENCE</scope>
    <source>
        <tissue evidence="2">Leaf</tissue>
    </source>
</reference>
<evidence type="ECO:0000313" key="3">
    <source>
        <dbReference type="Proteomes" id="UP000634136"/>
    </source>
</evidence>
<gene>
    <name evidence="2" type="ORF">G2W53_025295</name>
</gene>
<dbReference type="PANTHER" id="PTHR46085:SF3">
    <property type="entry name" value="ARF GTPASE ACTIVATING PROTEIN"/>
    <property type="match status" value="1"/>
</dbReference>
<sequence length="113" mass="11605">MSSLHGALPSIPLSSGVVHPSSLGNPSPAWNSPQSSLYGSVLPPQAQIHASAMAPRAYMGQQMPTNMAMPREVGNSGIEGASFGFSNPDQQMTGRFSTPNTANSFSAGGNPFG</sequence>
<dbReference type="PANTHER" id="PTHR46085">
    <property type="entry name" value="ARFGAP/RECO-RELATED"/>
    <property type="match status" value="1"/>
</dbReference>
<feature type="region of interest" description="Disordered" evidence="1">
    <location>
        <begin position="1"/>
        <end position="38"/>
    </location>
</feature>
<feature type="compositionally biased region" description="Polar residues" evidence="1">
    <location>
        <begin position="22"/>
        <end position="38"/>
    </location>
</feature>
<evidence type="ECO:0000313" key="2">
    <source>
        <dbReference type="EMBL" id="KAF7819840.1"/>
    </source>
</evidence>
<organism evidence="2 3">
    <name type="scientific">Senna tora</name>
    <dbReference type="NCBI Taxonomy" id="362788"/>
    <lineage>
        <taxon>Eukaryota</taxon>
        <taxon>Viridiplantae</taxon>
        <taxon>Streptophyta</taxon>
        <taxon>Embryophyta</taxon>
        <taxon>Tracheophyta</taxon>
        <taxon>Spermatophyta</taxon>
        <taxon>Magnoliopsida</taxon>
        <taxon>eudicotyledons</taxon>
        <taxon>Gunneridae</taxon>
        <taxon>Pentapetalae</taxon>
        <taxon>rosids</taxon>
        <taxon>fabids</taxon>
        <taxon>Fabales</taxon>
        <taxon>Fabaceae</taxon>
        <taxon>Caesalpinioideae</taxon>
        <taxon>Cassia clade</taxon>
        <taxon>Senna</taxon>
    </lineage>
</organism>
<keyword evidence="3" id="KW-1185">Reference proteome</keyword>
<dbReference type="OrthoDB" id="10361935at2759"/>
<feature type="region of interest" description="Disordered" evidence="1">
    <location>
        <begin position="67"/>
        <end position="113"/>
    </location>
</feature>
<protein>
    <submittedName>
        <fullName evidence="2">Putative ADP-ribosylation factor GTPase-activating protein AGD14 isoform X1</fullName>
    </submittedName>
</protein>
<dbReference type="InterPro" id="IPR044820">
    <property type="entry name" value="AGD14-like"/>
</dbReference>
<name>A0A834TDL5_9FABA</name>
<comment type="caution">
    <text evidence="2">The sequence shown here is derived from an EMBL/GenBank/DDBJ whole genome shotgun (WGS) entry which is preliminary data.</text>
</comment>
<proteinExistence type="predicted"/>
<feature type="compositionally biased region" description="Polar residues" evidence="1">
    <location>
        <begin position="84"/>
        <end position="107"/>
    </location>
</feature>
<dbReference type="AlphaFoldDB" id="A0A834TDL5"/>
<accession>A0A834TDL5</accession>
<evidence type="ECO:0000256" key="1">
    <source>
        <dbReference type="SAM" id="MobiDB-lite"/>
    </source>
</evidence>
<dbReference type="Proteomes" id="UP000634136">
    <property type="component" value="Unassembled WGS sequence"/>
</dbReference>
<dbReference type="EMBL" id="JAAIUW010000008">
    <property type="protein sequence ID" value="KAF7819840.1"/>
    <property type="molecule type" value="Genomic_DNA"/>
</dbReference>
<dbReference type="GO" id="GO:0005096">
    <property type="term" value="F:GTPase activator activity"/>
    <property type="evidence" value="ECO:0007669"/>
    <property type="project" value="InterPro"/>
</dbReference>